<dbReference type="EMBL" id="JANPWB010000004">
    <property type="protein sequence ID" value="KAJ1192677.1"/>
    <property type="molecule type" value="Genomic_DNA"/>
</dbReference>
<proteinExistence type="predicted"/>
<gene>
    <name evidence="2" type="ORF">NDU88_001983</name>
</gene>
<organism evidence="2 3">
    <name type="scientific">Pleurodeles waltl</name>
    <name type="common">Iberian ribbed newt</name>
    <dbReference type="NCBI Taxonomy" id="8319"/>
    <lineage>
        <taxon>Eukaryota</taxon>
        <taxon>Metazoa</taxon>
        <taxon>Chordata</taxon>
        <taxon>Craniata</taxon>
        <taxon>Vertebrata</taxon>
        <taxon>Euteleostomi</taxon>
        <taxon>Amphibia</taxon>
        <taxon>Batrachia</taxon>
        <taxon>Caudata</taxon>
        <taxon>Salamandroidea</taxon>
        <taxon>Salamandridae</taxon>
        <taxon>Pleurodelinae</taxon>
        <taxon>Pleurodeles</taxon>
    </lineage>
</organism>
<evidence type="ECO:0000313" key="3">
    <source>
        <dbReference type="Proteomes" id="UP001066276"/>
    </source>
</evidence>
<comment type="caution">
    <text evidence="2">The sequence shown here is derived from an EMBL/GenBank/DDBJ whole genome shotgun (WGS) entry which is preliminary data.</text>
</comment>
<feature type="region of interest" description="Disordered" evidence="1">
    <location>
        <begin position="90"/>
        <end position="109"/>
    </location>
</feature>
<dbReference type="Proteomes" id="UP001066276">
    <property type="component" value="Chromosome 2_2"/>
</dbReference>
<feature type="region of interest" description="Disordered" evidence="1">
    <location>
        <begin position="43"/>
        <end position="77"/>
    </location>
</feature>
<accession>A0AAV7UY94</accession>
<reference evidence="2" key="1">
    <citation type="journal article" date="2022" name="bioRxiv">
        <title>Sequencing and chromosome-scale assembly of the giantPleurodeles waltlgenome.</title>
        <authorList>
            <person name="Brown T."/>
            <person name="Elewa A."/>
            <person name="Iarovenko S."/>
            <person name="Subramanian E."/>
            <person name="Araus A.J."/>
            <person name="Petzold A."/>
            <person name="Susuki M."/>
            <person name="Suzuki K.-i.T."/>
            <person name="Hayashi T."/>
            <person name="Toyoda A."/>
            <person name="Oliveira C."/>
            <person name="Osipova E."/>
            <person name="Leigh N.D."/>
            <person name="Simon A."/>
            <person name="Yun M.H."/>
        </authorList>
    </citation>
    <scope>NUCLEOTIDE SEQUENCE</scope>
    <source>
        <strain evidence="2">20211129_DDA</strain>
        <tissue evidence="2">Liver</tissue>
    </source>
</reference>
<keyword evidence="3" id="KW-1185">Reference proteome</keyword>
<protein>
    <submittedName>
        <fullName evidence="2">Uncharacterized protein</fullName>
    </submittedName>
</protein>
<evidence type="ECO:0000256" key="1">
    <source>
        <dbReference type="SAM" id="MobiDB-lite"/>
    </source>
</evidence>
<name>A0AAV7UY94_PLEWA</name>
<evidence type="ECO:0000313" key="2">
    <source>
        <dbReference type="EMBL" id="KAJ1192677.1"/>
    </source>
</evidence>
<dbReference type="AlphaFoldDB" id="A0AAV7UY94"/>
<sequence length="109" mass="10841">MRPGACFHAPRVPVHVADTSLPAVQRLLAPRAASAVGILSAGSGLGSAAPRSVRHRFNSGQVSSARRSLHRGVTSPAACCRPQQASIASGVSGALGSTDPPHAGSASAL</sequence>